<evidence type="ECO:0000259" key="4">
    <source>
        <dbReference type="SMART" id="SM01350"/>
    </source>
</evidence>
<dbReference type="SMART" id="SM01350">
    <property type="entry name" value="6PGD"/>
    <property type="match status" value="1"/>
</dbReference>
<protein>
    <submittedName>
        <fullName evidence="5">6-phosphogluconate dehydrogenase</fullName>
    </submittedName>
</protein>
<dbReference type="InterPro" id="IPR013328">
    <property type="entry name" value="6PGD_dom2"/>
</dbReference>
<organism evidence="5 6">
    <name type="scientific">Chloroflexus islandicus</name>
    <dbReference type="NCBI Taxonomy" id="1707952"/>
    <lineage>
        <taxon>Bacteria</taxon>
        <taxon>Bacillati</taxon>
        <taxon>Chloroflexota</taxon>
        <taxon>Chloroflexia</taxon>
        <taxon>Chloroflexales</taxon>
        <taxon>Chloroflexineae</taxon>
        <taxon>Chloroflexaceae</taxon>
        <taxon>Chloroflexus</taxon>
    </lineage>
</organism>
<sequence>MEVGLIGLGRMGANMAIRLRRGGHRVIVYNRTVAKARELAAEHDLIAAEELADLVAMLTPPRVVWLMLPAGAATDEHLAALTPLLAPGDIVIDGANNNYKASIAHAEQLAAHGLRFLDIGVSGGIWGLQVGYCMMVGGDEESFRYVEPLLQTLAPPDGYLLCGPHGAGHFVKMIHNGIEYGMMQAYAEGFEILRQSRYDFDLAKISHLWNQGSVVRSWLLELAERAFSADADLSSIRGYVEDSGEGRWTVQESIDLDVPAPIITLSLQMRFRSRQEDSFSAKVLAALRQQFGGHAVKKAE</sequence>
<dbReference type="GO" id="GO:0016054">
    <property type="term" value="P:organic acid catabolic process"/>
    <property type="evidence" value="ECO:0007669"/>
    <property type="project" value="UniProtKB-ARBA"/>
</dbReference>
<evidence type="ECO:0000256" key="3">
    <source>
        <dbReference type="ARBA" id="ARBA00023064"/>
    </source>
</evidence>
<dbReference type="SUPFAM" id="SSF48179">
    <property type="entry name" value="6-phosphogluconate dehydrogenase C-terminal domain-like"/>
    <property type="match status" value="1"/>
</dbReference>
<dbReference type="InterPro" id="IPR008927">
    <property type="entry name" value="6-PGluconate_DH-like_C_sf"/>
</dbReference>
<dbReference type="GO" id="GO:0006098">
    <property type="term" value="P:pentose-phosphate shunt"/>
    <property type="evidence" value="ECO:0007669"/>
    <property type="project" value="InterPro"/>
</dbReference>
<comment type="similarity">
    <text evidence="1">Belongs to the 6-phosphogluconate dehydrogenase family.</text>
</comment>
<dbReference type="GO" id="GO:0050661">
    <property type="term" value="F:NADP binding"/>
    <property type="evidence" value="ECO:0007669"/>
    <property type="project" value="InterPro"/>
</dbReference>
<dbReference type="InterPro" id="IPR036291">
    <property type="entry name" value="NAD(P)-bd_dom_sf"/>
</dbReference>
<dbReference type="Pfam" id="PF00393">
    <property type="entry name" value="6PGD"/>
    <property type="match status" value="1"/>
</dbReference>
<dbReference type="Proteomes" id="UP000078287">
    <property type="component" value="Unassembled WGS sequence"/>
</dbReference>
<keyword evidence="6" id="KW-1185">Reference proteome</keyword>
<dbReference type="PROSITE" id="PS00461">
    <property type="entry name" value="6PGD"/>
    <property type="match status" value="1"/>
</dbReference>
<dbReference type="RefSeq" id="WP_066788379.1">
    <property type="nucleotide sequence ID" value="NZ_LWQS01000060.1"/>
</dbReference>
<evidence type="ECO:0000256" key="1">
    <source>
        <dbReference type="ARBA" id="ARBA00008419"/>
    </source>
</evidence>
<dbReference type="PRINTS" id="PR00076">
    <property type="entry name" value="6PGDHDRGNASE"/>
</dbReference>
<dbReference type="NCBIfam" id="TIGR00872">
    <property type="entry name" value="gnd_rel"/>
    <property type="match status" value="1"/>
</dbReference>
<dbReference type="InterPro" id="IPR006115">
    <property type="entry name" value="6PGDH_NADP-bd"/>
</dbReference>
<dbReference type="Gene3D" id="3.40.50.720">
    <property type="entry name" value="NAD(P)-binding Rossmann-like Domain"/>
    <property type="match status" value="1"/>
</dbReference>
<name>A0A178M8E3_9CHLR</name>
<keyword evidence="2" id="KW-0560">Oxidoreductase</keyword>
<dbReference type="GO" id="GO:0019521">
    <property type="term" value="P:D-gluconate metabolic process"/>
    <property type="evidence" value="ECO:0007669"/>
    <property type="project" value="UniProtKB-KW"/>
</dbReference>
<keyword evidence="3" id="KW-0311">Gluconate utilization</keyword>
<dbReference type="Gene3D" id="1.10.1040.10">
    <property type="entry name" value="N-(1-d-carboxylethyl)-l-norvaline Dehydrogenase, domain 2"/>
    <property type="match status" value="1"/>
</dbReference>
<dbReference type="PROSITE" id="PS00895">
    <property type="entry name" value="3_HYDROXYISOBUT_DH"/>
    <property type="match status" value="1"/>
</dbReference>
<evidence type="ECO:0000313" key="5">
    <source>
        <dbReference type="EMBL" id="OAN45029.1"/>
    </source>
</evidence>
<evidence type="ECO:0000256" key="2">
    <source>
        <dbReference type="ARBA" id="ARBA00023002"/>
    </source>
</evidence>
<feature type="domain" description="6-phosphogluconate dehydrogenase C-terminal" evidence="4">
    <location>
        <begin position="168"/>
        <end position="295"/>
    </location>
</feature>
<dbReference type="InterPro" id="IPR006114">
    <property type="entry name" value="6PGDH_C"/>
</dbReference>
<proteinExistence type="inferred from homology"/>
<dbReference type="OrthoDB" id="9804542at2"/>
<dbReference type="InterPro" id="IPR006183">
    <property type="entry name" value="Pgluconate_DH"/>
</dbReference>
<dbReference type="NCBIfam" id="NF007161">
    <property type="entry name" value="PRK09599.1"/>
    <property type="match status" value="1"/>
</dbReference>
<dbReference type="Pfam" id="PF03446">
    <property type="entry name" value="NAD_binding_2"/>
    <property type="match status" value="1"/>
</dbReference>
<dbReference type="InterPro" id="IPR004849">
    <property type="entry name" value="6DGDH_YqeC"/>
</dbReference>
<gene>
    <name evidence="5" type="ORF">A6A03_02420</name>
</gene>
<accession>A0A178M8E3</accession>
<dbReference type="InterPro" id="IPR002204">
    <property type="entry name" value="3-OH-isobutyrate_DH-rel_CS"/>
</dbReference>
<dbReference type="STRING" id="1707952.A6A03_02420"/>
<dbReference type="SUPFAM" id="SSF51735">
    <property type="entry name" value="NAD(P)-binding Rossmann-fold domains"/>
    <property type="match status" value="1"/>
</dbReference>
<comment type="caution">
    <text evidence="5">The sequence shown here is derived from an EMBL/GenBank/DDBJ whole genome shotgun (WGS) entry which is preliminary data.</text>
</comment>
<dbReference type="EMBL" id="LWQS01000060">
    <property type="protein sequence ID" value="OAN45029.1"/>
    <property type="molecule type" value="Genomic_DNA"/>
</dbReference>
<reference evidence="5 6" key="1">
    <citation type="submission" date="2016-04" db="EMBL/GenBank/DDBJ databases">
        <title>Chloroflexus islandicus sp. nov., a thermophilic filamentous anoxygenic phototrophic bacterium from geyser Strokkur (Iceland).</title>
        <authorList>
            <person name="Gaisin V.A."/>
            <person name="Kalashnikov A.M."/>
            <person name="Sukhacheva M.V."/>
            <person name="Grouzdev D.S."/>
            <person name="Ivanov T.M."/>
            <person name="Kuznetsov B."/>
            <person name="Gorlenko V.M."/>
        </authorList>
    </citation>
    <scope>NUCLEOTIDE SEQUENCE [LARGE SCALE GENOMIC DNA]</scope>
    <source>
        <strain evidence="6">isl-2</strain>
    </source>
</reference>
<dbReference type="GO" id="GO:0004616">
    <property type="term" value="F:phosphogluconate dehydrogenase (decarboxylating) activity"/>
    <property type="evidence" value="ECO:0007669"/>
    <property type="project" value="InterPro"/>
</dbReference>
<dbReference type="AlphaFoldDB" id="A0A178M8E3"/>
<evidence type="ECO:0000313" key="6">
    <source>
        <dbReference type="Proteomes" id="UP000078287"/>
    </source>
</evidence>
<dbReference type="InterPro" id="IPR006184">
    <property type="entry name" value="6PGdom_BS"/>
</dbReference>
<dbReference type="PANTHER" id="PTHR11811">
    <property type="entry name" value="6-PHOSPHOGLUCONATE DEHYDROGENASE"/>
    <property type="match status" value="1"/>
</dbReference>